<evidence type="ECO:0000313" key="2">
    <source>
        <dbReference type="Proteomes" id="UP000708208"/>
    </source>
</evidence>
<sequence>MVKYTLKPTGNLLQRNSLAYYRRNQGYQLLLPLHSGHGTDNFSTHVCLVGHDNTRKAIRLKALTGFRQHRRGCRYCQNVNGVQYNIGLVCVREALLLLCE</sequence>
<organism evidence="1 2">
    <name type="scientific">Allacma fusca</name>
    <dbReference type="NCBI Taxonomy" id="39272"/>
    <lineage>
        <taxon>Eukaryota</taxon>
        <taxon>Metazoa</taxon>
        <taxon>Ecdysozoa</taxon>
        <taxon>Arthropoda</taxon>
        <taxon>Hexapoda</taxon>
        <taxon>Collembola</taxon>
        <taxon>Symphypleona</taxon>
        <taxon>Sminthuridae</taxon>
        <taxon>Allacma</taxon>
    </lineage>
</organism>
<keyword evidence="2" id="KW-1185">Reference proteome</keyword>
<gene>
    <name evidence="1" type="ORF">AFUS01_LOCUS41178</name>
</gene>
<comment type="caution">
    <text evidence="1">The sequence shown here is derived from an EMBL/GenBank/DDBJ whole genome shotgun (WGS) entry which is preliminary data.</text>
</comment>
<protein>
    <submittedName>
        <fullName evidence="1">Uncharacterized protein</fullName>
    </submittedName>
</protein>
<accession>A0A8J2PPN9</accession>
<dbReference type="Proteomes" id="UP000708208">
    <property type="component" value="Unassembled WGS sequence"/>
</dbReference>
<reference evidence="1" key="1">
    <citation type="submission" date="2021-06" db="EMBL/GenBank/DDBJ databases">
        <authorList>
            <person name="Hodson N. C."/>
            <person name="Mongue J. A."/>
            <person name="Jaron S. K."/>
        </authorList>
    </citation>
    <scope>NUCLEOTIDE SEQUENCE</scope>
</reference>
<evidence type="ECO:0000313" key="1">
    <source>
        <dbReference type="EMBL" id="CAG7831435.1"/>
    </source>
</evidence>
<dbReference type="AlphaFoldDB" id="A0A8J2PPN9"/>
<name>A0A8J2PPN9_9HEXA</name>
<proteinExistence type="predicted"/>
<dbReference type="EMBL" id="CAJVCH010560478">
    <property type="protein sequence ID" value="CAG7831435.1"/>
    <property type="molecule type" value="Genomic_DNA"/>
</dbReference>